<sequence length="300" mass="34040">MIKQALFSTLYFIARLCRVVGFPLAAMLLCFSATSFASTATSSEIPKLDWRIIQQYPHQPAAFTQGLELYHGRLLETSGRYGQSKFFSRPFPPKDSTPAEVRGFAFPPQWFAEGLTIYQGKIYVLSWRAQRGLIIDPEHFSVLGQFSYRGQGWGLCYHRNFGGEDGAFVMSNGSEQLQWYSPKNIELLKQTPVEFNGQPLDKLNELECHGDYILANRWLSNDIVIIEAASGKVIAKLDLSALVAQEQLTWNSTEPPKTQRRDAVLNGIAYDSEDDSWLVTGKLWRHIYRLRFSLPNTASK</sequence>
<dbReference type="AlphaFoldDB" id="A0A927GVK2"/>
<feature type="chain" id="PRO_5038056772" evidence="1">
    <location>
        <begin position="38"/>
        <end position="300"/>
    </location>
</feature>
<proteinExistence type="predicted"/>
<dbReference type="PANTHER" id="PTHR31270">
    <property type="entry name" value="GLUTAMINYL-PEPTIDE CYCLOTRANSFERASE"/>
    <property type="match status" value="1"/>
</dbReference>
<dbReference type="EMBL" id="JACXLD010000002">
    <property type="protein sequence ID" value="MBD2858485.1"/>
    <property type="molecule type" value="Genomic_DNA"/>
</dbReference>
<dbReference type="PANTHER" id="PTHR31270:SF1">
    <property type="entry name" value="GLUTAMINYL-PEPTIDE CYCLOTRANSFERASE"/>
    <property type="match status" value="1"/>
</dbReference>
<evidence type="ECO:0000313" key="2">
    <source>
        <dbReference type="EMBL" id="MBD2858485.1"/>
    </source>
</evidence>
<evidence type="ECO:0000313" key="3">
    <source>
        <dbReference type="Proteomes" id="UP000610558"/>
    </source>
</evidence>
<dbReference type="RefSeq" id="WP_190763350.1">
    <property type="nucleotide sequence ID" value="NZ_JACXLD010000002.1"/>
</dbReference>
<protein>
    <submittedName>
        <fullName evidence="2">Glutaminyl-peptide cyclotransferase</fullName>
    </submittedName>
</protein>
<dbReference type="InterPro" id="IPR007788">
    <property type="entry name" value="QCT"/>
</dbReference>
<name>A0A927GVK2_9GAMM</name>
<keyword evidence="1" id="KW-0732">Signal</keyword>
<organism evidence="2 3">
    <name type="scientific">Spongiibacter pelagi</name>
    <dbReference type="NCBI Taxonomy" id="2760804"/>
    <lineage>
        <taxon>Bacteria</taxon>
        <taxon>Pseudomonadati</taxon>
        <taxon>Pseudomonadota</taxon>
        <taxon>Gammaproteobacteria</taxon>
        <taxon>Cellvibrionales</taxon>
        <taxon>Spongiibacteraceae</taxon>
        <taxon>Spongiibacter</taxon>
    </lineage>
</organism>
<feature type="signal peptide" evidence="1">
    <location>
        <begin position="1"/>
        <end position="37"/>
    </location>
</feature>
<gene>
    <name evidence="2" type="ORF">IB286_05625</name>
</gene>
<keyword evidence="3" id="KW-1185">Reference proteome</keyword>
<evidence type="ECO:0000256" key="1">
    <source>
        <dbReference type="SAM" id="SignalP"/>
    </source>
</evidence>
<dbReference type="Proteomes" id="UP000610558">
    <property type="component" value="Unassembled WGS sequence"/>
</dbReference>
<dbReference type="Pfam" id="PF05096">
    <property type="entry name" value="Glu_cyclase_2"/>
    <property type="match status" value="1"/>
</dbReference>
<comment type="caution">
    <text evidence="2">The sequence shown here is derived from an EMBL/GenBank/DDBJ whole genome shotgun (WGS) entry which is preliminary data.</text>
</comment>
<dbReference type="InterPro" id="IPR011044">
    <property type="entry name" value="Quino_amine_DH_bsu"/>
</dbReference>
<accession>A0A927GVK2</accession>
<dbReference type="SUPFAM" id="SSF50969">
    <property type="entry name" value="YVTN repeat-like/Quinoprotein amine dehydrogenase"/>
    <property type="match status" value="1"/>
</dbReference>
<dbReference type="GO" id="GO:0016603">
    <property type="term" value="F:glutaminyl-peptide cyclotransferase activity"/>
    <property type="evidence" value="ECO:0007669"/>
    <property type="project" value="InterPro"/>
</dbReference>
<reference evidence="2" key="1">
    <citation type="submission" date="2020-09" db="EMBL/GenBank/DDBJ databases">
        <authorList>
            <person name="Yoon J.-W."/>
        </authorList>
    </citation>
    <scope>NUCLEOTIDE SEQUENCE</scope>
    <source>
        <strain evidence="2">KMU-158</strain>
    </source>
</reference>